<dbReference type="GO" id="GO:0071474">
    <property type="term" value="P:cellular hyperosmotic response"/>
    <property type="evidence" value="ECO:0007669"/>
    <property type="project" value="TreeGrafter"/>
</dbReference>
<dbReference type="SUPFAM" id="SSF58104">
    <property type="entry name" value="Methyl-accepting chemotaxis protein (MCP) signaling domain"/>
    <property type="match status" value="1"/>
</dbReference>
<dbReference type="GO" id="GO:0004673">
    <property type="term" value="F:protein histidine kinase activity"/>
    <property type="evidence" value="ECO:0007669"/>
    <property type="project" value="TreeGrafter"/>
</dbReference>
<evidence type="ECO:0000256" key="1">
    <source>
        <dbReference type="ARBA" id="ARBA00022553"/>
    </source>
</evidence>
<dbReference type="Proteomes" id="UP001143981">
    <property type="component" value="Unassembled WGS sequence"/>
</dbReference>
<dbReference type="AlphaFoldDB" id="A0A9W8CNC2"/>
<dbReference type="PROSITE" id="PS50885">
    <property type="entry name" value="HAMP"/>
    <property type="match status" value="3"/>
</dbReference>
<evidence type="ECO:0000256" key="2">
    <source>
        <dbReference type="ARBA" id="ARBA00023012"/>
    </source>
</evidence>
<feature type="non-terminal residue" evidence="4">
    <location>
        <position position="298"/>
    </location>
</feature>
<keyword evidence="5" id="KW-1185">Reference proteome</keyword>
<dbReference type="GO" id="GO:0000160">
    <property type="term" value="P:phosphorelay signal transduction system"/>
    <property type="evidence" value="ECO:0007669"/>
    <property type="project" value="UniProtKB-KW"/>
</dbReference>
<dbReference type="InterPro" id="IPR003660">
    <property type="entry name" value="HAMP_dom"/>
</dbReference>
<comment type="caution">
    <text evidence="4">The sequence shown here is derived from an EMBL/GenBank/DDBJ whole genome shotgun (WGS) entry which is preliminary data.</text>
</comment>
<evidence type="ECO:0000313" key="5">
    <source>
        <dbReference type="Proteomes" id="UP001143981"/>
    </source>
</evidence>
<dbReference type="Pfam" id="PF00672">
    <property type="entry name" value="HAMP"/>
    <property type="match status" value="3"/>
</dbReference>
<feature type="domain" description="HAMP" evidence="3">
    <location>
        <begin position="212"/>
        <end position="264"/>
    </location>
</feature>
<dbReference type="SUPFAM" id="SSF158472">
    <property type="entry name" value="HAMP domain-like"/>
    <property type="match status" value="1"/>
</dbReference>
<dbReference type="OrthoDB" id="10266508at2759"/>
<protein>
    <recommendedName>
        <fullName evidence="3">HAMP domain-containing protein</fullName>
    </recommendedName>
</protein>
<dbReference type="SMART" id="SM00304">
    <property type="entry name" value="HAMP"/>
    <property type="match status" value="3"/>
</dbReference>
<feature type="domain" description="HAMP" evidence="3">
    <location>
        <begin position="28"/>
        <end position="80"/>
    </location>
</feature>
<evidence type="ECO:0000313" key="4">
    <source>
        <dbReference type="EMBL" id="KAJ1717913.1"/>
    </source>
</evidence>
<dbReference type="GO" id="GO:0016020">
    <property type="term" value="C:membrane"/>
    <property type="evidence" value="ECO:0007669"/>
    <property type="project" value="InterPro"/>
</dbReference>
<feature type="non-terminal residue" evidence="4">
    <location>
        <position position="1"/>
    </location>
</feature>
<name>A0A9W8CNC2_9FUNG</name>
<proteinExistence type="predicted"/>
<reference evidence="4" key="1">
    <citation type="submission" date="2022-07" db="EMBL/GenBank/DDBJ databases">
        <title>Phylogenomic reconstructions and comparative analyses of Kickxellomycotina fungi.</title>
        <authorList>
            <person name="Reynolds N.K."/>
            <person name="Stajich J.E."/>
            <person name="Barry K."/>
            <person name="Grigoriev I.V."/>
            <person name="Crous P."/>
            <person name="Smith M.E."/>
        </authorList>
    </citation>
    <scope>NUCLEOTIDE SEQUENCE</scope>
    <source>
        <strain evidence="4">BCRC 34381</strain>
    </source>
</reference>
<accession>A0A9W8CNC2</accession>
<sequence length="298" mass="31551">GILGGQAIVPNVGGTWKDLTENVNSMADNLTKQVRDIANVTKAVAAGDLTQKVEVPLNGEMEELKTTINTMVDRLSTFAVEVSRVAKEVGTDGKLGGQANVDGVDGTWKGLTDNVNSMADNLTKQVRSISTVTKAVAHGDLTQKIDVDAQGEMLDLKTTINDMVDQLNTFSSEVSRVAKEVGTDGKLGGRADVPNVDGTWKDLTENVNRMADNLTKQVRDIAHVTKAVAAGDLTQKVEVPLNGEMEELKTTINTMVDQLSTFAAEVSRVAKEVGTDGVLGGQATVEGVAGTWKGLTDN</sequence>
<feature type="domain" description="HAMP" evidence="3">
    <location>
        <begin position="120"/>
        <end position="172"/>
    </location>
</feature>
<evidence type="ECO:0000259" key="3">
    <source>
        <dbReference type="PROSITE" id="PS50885"/>
    </source>
</evidence>
<dbReference type="PANTHER" id="PTHR45339">
    <property type="entry name" value="HYBRID SIGNAL TRANSDUCTION HISTIDINE KINASE J"/>
    <property type="match status" value="1"/>
</dbReference>
<dbReference type="CDD" id="cd06225">
    <property type="entry name" value="HAMP"/>
    <property type="match status" value="3"/>
</dbReference>
<dbReference type="Gene3D" id="1.20.120.1530">
    <property type="match status" value="2"/>
</dbReference>
<dbReference type="PANTHER" id="PTHR45339:SF1">
    <property type="entry name" value="HYBRID SIGNAL TRANSDUCTION HISTIDINE KINASE J"/>
    <property type="match status" value="1"/>
</dbReference>
<dbReference type="EMBL" id="JANBOI010004235">
    <property type="protein sequence ID" value="KAJ1717913.1"/>
    <property type="molecule type" value="Genomic_DNA"/>
</dbReference>
<gene>
    <name evidence="4" type="ORF">LPJ61_007052</name>
</gene>
<dbReference type="FunFam" id="1.20.120.1530:FF:000002">
    <property type="entry name" value="Two-component osmosensing histidine kinase"/>
    <property type="match status" value="1"/>
</dbReference>
<keyword evidence="2" id="KW-0902">Two-component regulatory system</keyword>
<organism evidence="4 5">
    <name type="scientific">Coemansia biformis</name>
    <dbReference type="NCBI Taxonomy" id="1286918"/>
    <lineage>
        <taxon>Eukaryota</taxon>
        <taxon>Fungi</taxon>
        <taxon>Fungi incertae sedis</taxon>
        <taxon>Zoopagomycota</taxon>
        <taxon>Kickxellomycotina</taxon>
        <taxon>Kickxellomycetes</taxon>
        <taxon>Kickxellales</taxon>
        <taxon>Kickxellaceae</taxon>
        <taxon>Coemansia</taxon>
    </lineage>
</organism>
<keyword evidence="1" id="KW-0597">Phosphoprotein</keyword>